<dbReference type="AlphaFoldDB" id="A0A9D4L0A3"/>
<dbReference type="EMBL" id="JAIWYP010000003">
    <property type="protein sequence ID" value="KAH3848919.1"/>
    <property type="molecule type" value="Genomic_DNA"/>
</dbReference>
<protein>
    <submittedName>
        <fullName evidence="1">Uncharacterized protein</fullName>
    </submittedName>
</protein>
<organism evidence="1 2">
    <name type="scientific">Dreissena polymorpha</name>
    <name type="common">Zebra mussel</name>
    <name type="synonym">Mytilus polymorpha</name>
    <dbReference type="NCBI Taxonomy" id="45954"/>
    <lineage>
        <taxon>Eukaryota</taxon>
        <taxon>Metazoa</taxon>
        <taxon>Spiralia</taxon>
        <taxon>Lophotrochozoa</taxon>
        <taxon>Mollusca</taxon>
        <taxon>Bivalvia</taxon>
        <taxon>Autobranchia</taxon>
        <taxon>Heteroconchia</taxon>
        <taxon>Euheterodonta</taxon>
        <taxon>Imparidentia</taxon>
        <taxon>Neoheterodontei</taxon>
        <taxon>Myida</taxon>
        <taxon>Dreissenoidea</taxon>
        <taxon>Dreissenidae</taxon>
        <taxon>Dreissena</taxon>
    </lineage>
</organism>
<evidence type="ECO:0000313" key="1">
    <source>
        <dbReference type="EMBL" id="KAH3848919.1"/>
    </source>
</evidence>
<dbReference type="Proteomes" id="UP000828390">
    <property type="component" value="Unassembled WGS sequence"/>
</dbReference>
<keyword evidence="2" id="KW-1185">Reference proteome</keyword>
<accession>A0A9D4L0A3</accession>
<proteinExistence type="predicted"/>
<comment type="caution">
    <text evidence="1">The sequence shown here is derived from an EMBL/GenBank/DDBJ whole genome shotgun (WGS) entry which is preliminary data.</text>
</comment>
<gene>
    <name evidence="1" type="ORF">DPMN_091304</name>
</gene>
<evidence type="ECO:0000313" key="2">
    <source>
        <dbReference type="Proteomes" id="UP000828390"/>
    </source>
</evidence>
<reference evidence="1" key="1">
    <citation type="journal article" date="2019" name="bioRxiv">
        <title>The Genome of the Zebra Mussel, Dreissena polymorpha: A Resource for Invasive Species Research.</title>
        <authorList>
            <person name="McCartney M.A."/>
            <person name="Auch B."/>
            <person name="Kono T."/>
            <person name="Mallez S."/>
            <person name="Zhang Y."/>
            <person name="Obille A."/>
            <person name="Becker A."/>
            <person name="Abrahante J.E."/>
            <person name="Garbe J."/>
            <person name="Badalamenti J.P."/>
            <person name="Herman A."/>
            <person name="Mangelson H."/>
            <person name="Liachko I."/>
            <person name="Sullivan S."/>
            <person name="Sone E.D."/>
            <person name="Koren S."/>
            <person name="Silverstein K.A.T."/>
            <person name="Beckman K.B."/>
            <person name="Gohl D.M."/>
        </authorList>
    </citation>
    <scope>NUCLEOTIDE SEQUENCE</scope>
    <source>
        <strain evidence="1">Duluth1</strain>
        <tissue evidence="1">Whole animal</tissue>
    </source>
</reference>
<name>A0A9D4L0A3_DREPO</name>
<sequence>MYHWFSYGRFSSPDAIRQLPVWVRPHVQKYEAFGAAMKDVMVFFKHAEKTVYGVF</sequence>
<reference evidence="1" key="2">
    <citation type="submission" date="2020-11" db="EMBL/GenBank/DDBJ databases">
        <authorList>
            <person name="McCartney M.A."/>
            <person name="Auch B."/>
            <person name="Kono T."/>
            <person name="Mallez S."/>
            <person name="Becker A."/>
            <person name="Gohl D.M."/>
            <person name="Silverstein K.A.T."/>
            <person name="Koren S."/>
            <person name="Bechman K.B."/>
            <person name="Herman A."/>
            <person name="Abrahante J.E."/>
            <person name="Garbe J."/>
        </authorList>
    </citation>
    <scope>NUCLEOTIDE SEQUENCE</scope>
    <source>
        <strain evidence="1">Duluth1</strain>
        <tissue evidence="1">Whole animal</tissue>
    </source>
</reference>